<accession>A0A7S3ZPB3</accession>
<dbReference type="EMBL" id="HBIW01005717">
    <property type="protein sequence ID" value="CAE0689285.1"/>
    <property type="molecule type" value="Transcribed_RNA"/>
</dbReference>
<evidence type="ECO:0000256" key="2">
    <source>
        <dbReference type="ARBA" id="ARBA00022771"/>
    </source>
</evidence>
<name>A0A7S3ZPB3_9STRA</name>
<reference evidence="7" key="1">
    <citation type="submission" date="2021-01" db="EMBL/GenBank/DDBJ databases">
        <authorList>
            <person name="Corre E."/>
            <person name="Pelletier E."/>
            <person name="Niang G."/>
            <person name="Scheremetjew M."/>
            <person name="Finn R."/>
            <person name="Kale V."/>
            <person name="Holt S."/>
            <person name="Cochrane G."/>
            <person name="Meng A."/>
            <person name="Brown T."/>
            <person name="Cohen L."/>
        </authorList>
    </citation>
    <scope>NUCLEOTIDE SEQUENCE</scope>
    <source>
        <strain evidence="7">CCMP1756</strain>
    </source>
</reference>
<keyword evidence="2 4" id="KW-0863">Zinc-finger</keyword>
<sequence>MGFALIEQPPARGKRGRGRGRGRRARDPVKTPGRTREERCLPELLSRLSLGKHAQKLKHLDYAGMKTVDQDDLETLGLDAEAAARLIGASRREVGELLFYKPQGFGFIRPLGETDRKKNIMAHRSAFSHPSVPLRLPPSSLVAYALGSHNGATVAREVRPLDASQAPVLEPDPPAAVVTPPASPPKKEPDASEPPSAPQIPTVKRNESFGTLSADGIVGPYGYGEWRDDDRQEDPVFTPPTDTMASSSSGRSSNPFGTIVAPIGTPATTIQPPPPPPPIQQTNNAAECPCCLQPGRDTALVPCGHVLCGRCVATYLKRDDADACPVCRAPVLHAMRIFL</sequence>
<dbReference type="InterPro" id="IPR013083">
    <property type="entry name" value="Znf_RING/FYVE/PHD"/>
</dbReference>
<keyword evidence="9" id="KW-1185">Reference proteome</keyword>
<organism evidence="7">
    <name type="scientific">Pelagomonas calceolata</name>
    <dbReference type="NCBI Taxonomy" id="35677"/>
    <lineage>
        <taxon>Eukaryota</taxon>
        <taxon>Sar</taxon>
        <taxon>Stramenopiles</taxon>
        <taxon>Ochrophyta</taxon>
        <taxon>Pelagophyceae</taxon>
        <taxon>Pelagomonadales</taxon>
        <taxon>Pelagomonadaceae</taxon>
        <taxon>Pelagomonas</taxon>
    </lineage>
</organism>
<dbReference type="SMART" id="SM00184">
    <property type="entry name" value="RING"/>
    <property type="match status" value="1"/>
</dbReference>
<keyword evidence="1" id="KW-0479">Metal-binding</keyword>
<reference evidence="8" key="2">
    <citation type="submission" date="2021-11" db="EMBL/GenBank/DDBJ databases">
        <authorList>
            <consortium name="Genoscope - CEA"/>
            <person name="William W."/>
        </authorList>
    </citation>
    <scope>NUCLEOTIDE SEQUENCE</scope>
</reference>
<evidence type="ECO:0000256" key="4">
    <source>
        <dbReference type="PROSITE-ProRule" id="PRU00175"/>
    </source>
</evidence>
<dbReference type="PROSITE" id="PS50089">
    <property type="entry name" value="ZF_RING_2"/>
    <property type="match status" value="1"/>
</dbReference>
<feature type="compositionally biased region" description="Basic and acidic residues" evidence="5">
    <location>
        <begin position="25"/>
        <end position="37"/>
    </location>
</feature>
<dbReference type="AlphaFoldDB" id="A0A7S3ZPB3"/>
<keyword evidence="3" id="KW-0862">Zinc</keyword>
<dbReference type="Gene3D" id="3.30.40.10">
    <property type="entry name" value="Zinc/RING finger domain, C3HC4 (zinc finger)"/>
    <property type="match status" value="1"/>
</dbReference>
<evidence type="ECO:0000313" key="9">
    <source>
        <dbReference type="Proteomes" id="UP000789595"/>
    </source>
</evidence>
<evidence type="ECO:0000256" key="3">
    <source>
        <dbReference type="ARBA" id="ARBA00022833"/>
    </source>
</evidence>
<evidence type="ECO:0000256" key="5">
    <source>
        <dbReference type="SAM" id="MobiDB-lite"/>
    </source>
</evidence>
<dbReference type="SUPFAM" id="SSF57850">
    <property type="entry name" value="RING/U-box"/>
    <property type="match status" value="1"/>
</dbReference>
<evidence type="ECO:0000313" key="7">
    <source>
        <dbReference type="EMBL" id="CAE0689285.1"/>
    </source>
</evidence>
<dbReference type="EMBL" id="CAKKNE010000002">
    <property type="protein sequence ID" value="CAH0367521.1"/>
    <property type="molecule type" value="Genomic_DNA"/>
</dbReference>
<feature type="compositionally biased region" description="Basic residues" evidence="5">
    <location>
        <begin position="12"/>
        <end position="24"/>
    </location>
</feature>
<dbReference type="GO" id="GO:0008270">
    <property type="term" value="F:zinc ion binding"/>
    <property type="evidence" value="ECO:0007669"/>
    <property type="project" value="UniProtKB-KW"/>
</dbReference>
<dbReference type="Proteomes" id="UP000789595">
    <property type="component" value="Unassembled WGS sequence"/>
</dbReference>
<protein>
    <recommendedName>
        <fullName evidence="6">RING-type domain-containing protein</fullName>
    </recommendedName>
</protein>
<feature type="region of interest" description="Disordered" evidence="5">
    <location>
        <begin position="1"/>
        <end position="37"/>
    </location>
</feature>
<dbReference type="Pfam" id="PF13920">
    <property type="entry name" value="zf-C3HC4_3"/>
    <property type="match status" value="1"/>
</dbReference>
<dbReference type="OrthoDB" id="1711136at2759"/>
<evidence type="ECO:0000256" key="1">
    <source>
        <dbReference type="ARBA" id="ARBA00022723"/>
    </source>
</evidence>
<feature type="domain" description="RING-type" evidence="6">
    <location>
        <begin position="288"/>
        <end position="328"/>
    </location>
</feature>
<evidence type="ECO:0000313" key="8">
    <source>
        <dbReference type="EMBL" id="CAH0367521.1"/>
    </source>
</evidence>
<evidence type="ECO:0000259" key="6">
    <source>
        <dbReference type="PROSITE" id="PS50089"/>
    </source>
</evidence>
<feature type="region of interest" description="Disordered" evidence="5">
    <location>
        <begin position="165"/>
        <end position="214"/>
    </location>
</feature>
<dbReference type="PROSITE" id="PS00518">
    <property type="entry name" value="ZF_RING_1"/>
    <property type="match status" value="1"/>
</dbReference>
<gene>
    <name evidence="7" type="ORF">PCAL00307_LOCUS4719</name>
    <name evidence="8" type="ORF">PECAL_2P05460</name>
</gene>
<proteinExistence type="predicted"/>
<dbReference type="InterPro" id="IPR017907">
    <property type="entry name" value="Znf_RING_CS"/>
</dbReference>
<dbReference type="InterPro" id="IPR001841">
    <property type="entry name" value="Znf_RING"/>
</dbReference>